<evidence type="ECO:0000313" key="2">
    <source>
        <dbReference type="EMBL" id="VDO83585.1"/>
    </source>
</evidence>
<dbReference type="EMBL" id="UZAJ01018902">
    <property type="protein sequence ID" value="VDO83585.1"/>
    <property type="molecule type" value="Genomic_DNA"/>
</dbReference>
<reference evidence="2 3" key="1">
    <citation type="submission" date="2018-11" db="EMBL/GenBank/DDBJ databases">
        <authorList>
            <consortium name="Pathogen Informatics"/>
        </authorList>
    </citation>
    <scope>NUCLEOTIDE SEQUENCE [LARGE SCALE GENOMIC DNA]</scope>
</reference>
<proteinExistence type="predicted"/>
<keyword evidence="3" id="KW-1185">Reference proteome</keyword>
<name>A0A3P8CFA9_9BILA</name>
<protein>
    <recommendedName>
        <fullName evidence="4">C2H2-type domain-containing protein</fullName>
    </recommendedName>
</protein>
<gene>
    <name evidence="2" type="ORF">OFLC_LOCUS12292</name>
</gene>
<evidence type="ECO:0000313" key="3">
    <source>
        <dbReference type="Proteomes" id="UP000267606"/>
    </source>
</evidence>
<sequence length="139" mass="16138">MARKHIYQYEAQPEQTEPLDLSKVGEKQKGPFGSSVLKESEEEVANLRILSIQEENEKKKLNYDEREEKQNTAVKMYSCLESGKILKTLKCLKSHSKVHMTRNSIFVTDAESISFDYHICYPICILTPERSRSFVKYAE</sequence>
<feature type="region of interest" description="Disordered" evidence="1">
    <location>
        <begin position="1"/>
        <end position="38"/>
    </location>
</feature>
<accession>A0A3P8CFA9</accession>
<evidence type="ECO:0000256" key="1">
    <source>
        <dbReference type="SAM" id="MobiDB-lite"/>
    </source>
</evidence>
<dbReference type="AlphaFoldDB" id="A0A3P8CFA9"/>
<organism evidence="2 3">
    <name type="scientific">Onchocerca flexuosa</name>
    <dbReference type="NCBI Taxonomy" id="387005"/>
    <lineage>
        <taxon>Eukaryota</taxon>
        <taxon>Metazoa</taxon>
        <taxon>Ecdysozoa</taxon>
        <taxon>Nematoda</taxon>
        <taxon>Chromadorea</taxon>
        <taxon>Rhabditida</taxon>
        <taxon>Spirurina</taxon>
        <taxon>Spiruromorpha</taxon>
        <taxon>Filarioidea</taxon>
        <taxon>Onchocercidae</taxon>
        <taxon>Onchocerca</taxon>
    </lineage>
</organism>
<dbReference type="Proteomes" id="UP000267606">
    <property type="component" value="Unassembled WGS sequence"/>
</dbReference>
<evidence type="ECO:0008006" key="4">
    <source>
        <dbReference type="Google" id="ProtNLM"/>
    </source>
</evidence>